<keyword evidence="8" id="KW-0539">Nucleus</keyword>
<evidence type="ECO:0000259" key="10">
    <source>
        <dbReference type="PROSITE" id="PS50157"/>
    </source>
</evidence>
<feature type="domain" description="C2H2-type" evidence="10">
    <location>
        <begin position="140"/>
        <end position="167"/>
    </location>
</feature>
<dbReference type="Pfam" id="PF23561">
    <property type="entry name" value="zf-C2H2_15"/>
    <property type="match status" value="1"/>
</dbReference>
<organism evidence="11">
    <name type="scientific">Ciona intestinalis</name>
    <name type="common">Transparent sea squirt</name>
    <name type="synonym">Ascidia intestinalis</name>
    <dbReference type="NCBI Taxonomy" id="7719"/>
    <lineage>
        <taxon>Eukaryota</taxon>
        <taxon>Metazoa</taxon>
        <taxon>Chordata</taxon>
        <taxon>Tunicata</taxon>
        <taxon>Ascidiacea</taxon>
        <taxon>Phlebobranchia</taxon>
        <taxon>Cionidae</taxon>
        <taxon>Ciona</taxon>
    </lineage>
</organism>
<dbReference type="OrthoDB" id="3214149at2759"/>
<dbReference type="InterPro" id="IPR056436">
    <property type="entry name" value="Znf-C2H2_ZIC1-5/GLI1-3-like"/>
</dbReference>
<dbReference type="EMBL" id="AB210757">
    <property type="protein sequence ID" value="BAE06762.1"/>
    <property type="molecule type" value="mRNA"/>
</dbReference>
<feature type="domain" description="C2H2-type" evidence="10">
    <location>
        <begin position="198"/>
        <end position="227"/>
    </location>
</feature>
<evidence type="ECO:0000256" key="2">
    <source>
        <dbReference type="ARBA" id="ARBA00010831"/>
    </source>
</evidence>
<dbReference type="SUPFAM" id="SSF57667">
    <property type="entry name" value="beta-beta-alpha zinc fingers"/>
    <property type="match status" value="2"/>
</dbReference>
<keyword evidence="4" id="KW-0677">Repeat</keyword>
<evidence type="ECO:0000256" key="1">
    <source>
        <dbReference type="ARBA" id="ARBA00004123"/>
    </source>
</evidence>
<reference evidence="11" key="2">
    <citation type="journal article" date="2004" name="Development">
        <title>Gene expression profiles of transcription factors and signaling molecules in the ascidian embryo: towards a comprehensive understanding of gene networks.</title>
        <authorList>
            <person name="Imai K.S."/>
            <person name="Hino K."/>
            <person name="Yagi K."/>
            <person name="Satoh N."/>
            <person name="Satou Y."/>
        </authorList>
    </citation>
    <scope>NUCLEOTIDE SEQUENCE</scope>
</reference>
<evidence type="ECO:0000313" key="11">
    <source>
        <dbReference type="EMBL" id="BAE06762.1"/>
    </source>
</evidence>
<evidence type="ECO:0000256" key="8">
    <source>
        <dbReference type="ARBA" id="ARBA00023242"/>
    </source>
</evidence>
<evidence type="ECO:0000256" key="9">
    <source>
        <dbReference type="PROSITE-ProRule" id="PRU00042"/>
    </source>
</evidence>
<dbReference type="InterPro" id="IPR013087">
    <property type="entry name" value="Znf_C2H2_type"/>
</dbReference>
<dbReference type="GO" id="GO:0006357">
    <property type="term" value="P:regulation of transcription by RNA polymerase II"/>
    <property type="evidence" value="ECO:0007669"/>
    <property type="project" value="InterPro"/>
</dbReference>
<dbReference type="Pfam" id="PF18366">
    <property type="entry name" value="zf_ZIC"/>
    <property type="match status" value="1"/>
</dbReference>
<feature type="domain" description="C2H2-type" evidence="10">
    <location>
        <begin position="228"/>
        <end position="257"/>
    </location>
</feature>
<dbReference type="Gene3D" id="3.30.160.60">
    <property type="entry name" value="Classic Zinc Finger"/>
    <property type="match status" value="4"/>
</dbReference>
<keyword evidence="7" id="KW-0238">DNA-binding</keyword>
<dbReference type="AlphaFoldDB" id="Q4H2L5"/>
<gene>
    <name evidence="11" type="primary">Ci-ZicL</name>
</gene>
<dbReference type="FunFam" id="3.30.160.60:FF:003925">
    <property type="match status" value="1"/>
</dbReference>
<keyword evidence="5 9" id="KW-0863">Zinc-finger</keyword>
<dbReference type="GO" id="GO:0008270">
    <property type="term" value="F:zinc ion binding"/>
    <property type="evidence" value="ECO:0007669"/>
    <property type="project" value="UniProtKB-KW"/>
</dbReference>
<dbReference type="InterPro" id="IPR043359">
    <property type="entry name" value="GLI-like"/>
</dbReference>
<dbReference type="FunFam" id="3.30.160.60:FF:002189">
    <property type="entry name" value="zinc finger protein ZIC 4"/>
    <property type="match status" value="1"/>
</dbReference>
<proteinExistence type="evidence at transcript level"/>
<dbReference type="Pfam" id="PF00096">
    <property type="entry name" value="zf-C2H2"/>
    <property type="match status" value="2"/>
</dbReference>
<protein>
    <submittedName>
        <fullName evidence="11">Zic-like protein Ci-ZicL</fullName>
    </submittedName>
</protein>
<evidence type="ECO:0000256" key="3">
    <source>
        <dbReference type="ARBA" id="ARBA00022723"/>
    </source>
</evidence>
<reference evidence="11" key="3">
    <citation type="submission" date="2005-04" db="EMBL/GenBank/DDBJ databases">
        <title>Expressed genes in Ciona intestinalis.</title>
        <authorList>
            <person name="Satou Y."/>
        </authorList>
    </citation>
    <scope>NUCLEOTIDE SEQUENCE</scope>
</reference>
<evidence type="ECO:0000256" key="6">
    <source>
        <dbReference type="ARBA" id="ARBA00022833"/>
    </source>
</evidence>
<evidence type="ECO:0000256" key="5">
    <source>
        <dbReference type="ARBA" id="ARBA00022771"/>
    </source>
</evidence>
<dbReference type="GO" id="GO:0000977">
    <property type="term" value="F:RNA polymerase II transcription regulatory region sequence-specific DNA binding"/>
    <property type="evidence" value="ECO:0007669"/>
    <property type="project" value="InterPro"/>
</dbReference>
<reference evidence="11" key="1">
    <citation type="journal article" date="2003" name="Dev. Genes Evol.">
        <title>Genomewide surveys of developmentally relevant genes in Ciona intestinalis.</title>
        <authorList>
            <person name="Satou Y."/>
            <person name="Satoh N."/>
        </authorList>
    </citation>
    <scope>NUCLEOTIDE SEQUENCE</scope>
</reference>
<dbReference type="PROSITE" id="PS00028">
    <property type="entry name" value="ZINC_FINGER_C2H2_1"/>
    <property type="match status" value="3"/>
</dbReference>
<dbReference type="InterPro" id="IPR036236">
    <property type="entry name" value="Znf_C2H2_sf"/>
</dbReference>
<dbReference type="PANTHER" id="PTHR45718:SF8">
    <property type="entry name" value="GLIS FAMILY ZINC FINGER 2"/>
    <property type="match status" value="1"/>
</dbReference>
<keyword evidence="3" id="KW-0479">Metal-binding</keyword>
<comment type="subcellular location">
    <subcellularLocation>
        <location evidence="1">Nucleus</location>
    </subcellularLocation>
</comment>
<dbReference type="GO" id="GO:0005634">
    <property type="term" value="C:nucleus"/>
    <property type="evidence" value="ECO:0007669"/>
    <property type="project" value="UniProtKB-SubCell"/>
</dbReference>
<dbReference type="PROSITE" id="PS50157">
    <property type="entry name" value="ZINC_FINGER_C2H2_2"/>
    <property type="match status" value="4"/>
</dbReference>
<keyword evidence="6" id="KW-0862">Zinc</keyword>
<dbReference type="SMART" id="SM00355">
    <property type="entry name" value="ZnF_C2H2"/>
    <property type="match status" value="5"/>
</dbReference>
<comment type="similarity">
    <text evidence="2">Belongs to the GLI C2H2-type zinc-finger protein family.</text>
</comment>
<dbReference type="FunFam" id="3.30.160.60:FF:000035">
    <property type="entry name" value="Zinc finger protein ZIC 1"/>
    <property type="match status" value="1"/>
</dbReference>
<dbReference type="RefSeq" id="NP_001071853.2">
    <property type="nucleotide sequence ID" value="NM_001078385.2"/>
</dbReference>
<dbReference type="FunFam" id="3.30.160.60:FF:002364">
    <property type="entry name" value="zinc finger protein ZIC 3"/>
    <property type="match status" value="1"/>
</dbReference>
<evidence type="ECO:0000256" key="7">
    <source>
        <dbReference type="ARBA" id="ARBA00023125"/>
    </source>
</evidence>
<accession>Q4H2L5</accession>
<evidence type="ECO:0000256" key="4">
    <source>
        <dbReference type="ARBA" id="ARBA00022737"/>
    </source>
</evidence>
<name>Q4H2L5_CIOIN</name>
<feature type="domain" description="C2H2-type" evidence="10">
    <location>
        <begin position="168"/>
        <end position="197"/>
    </location>
</feature>
<dbReference type="InterPro" id="IPR041643">
    <property type="entry name" value="Znf_ZIC"/>
</dbReference>
<sequence>MYSNVMVDRPYAAYDPRESLTAHASFLQGHQQPIDSKSYSMANHPSASYYPGYEMIPHFAQSLESHLQGMHNSNRRENFHPVQYPTHSTLTNPIACKWRNMKNGGRSCDVIFHDMHELVNHVTRDHVGGMDQTDHTCYWKDCSRKRKGFKAKYKLVNHIRVHTGEKPFVCPFPDCGKTFGRSENLKIHQRTHTGERPFPCKFPGCERRFANSSDRKKHSYMHNTEKLYACKYEGCDRSYTHPSSLRKHIRMHESNGDVIDNSSIHSPTSSCGSVEDVAREQNSVENNFVQTYLLPRFTSSPIHAPLATYDASESLKQKFPPIEKQAKFTEHFINQGQDMTSTLPQLNLNTASTEDCYNDYCLPQYSLSNSIKPAYLDGPSYLPFRVVA</sequence>
<dbReference type="PANTHER" id="PTHR45718">
    <property type="entry name" value="TRANSCRIPTIONAL ACTIVATOR CUBITUS INTERRUPTUS"/>
    <property type="match status" value="1"/>
</dbReference>